<sequence>MYTHAPVNGISKDWEFPSDVRVSTSDNHIVIHNSSSQRMSVPLKHPLLSSTSAEKQSLTLRVAGELVKGSGFSVRVNVGGHLHYPVPLSSTSVFQVPASASISVSLEMNGNASVRLDALEVSLSEGEADLFENHIEEDRVLLVTPTYPSSFHLYLSGFVHARVREYQQQGLRPIVFCGFGEYQYQCIYEFEGVQVLRGSVTELQRVLSKYRFKKILVHFFDEFYAHALDRALKNTSTELILWCHGPETLFWDLPSVNGPYFCKPRPPDASVVSKYQQLEHYARKYSEKRNVRWVFVSDWQRRRSEELLGLKFRDAHVIPNFVDERIFKYVPKPPERRKDIFLLRRYDNEKKYAVELAVMAIVELSKRPFFKELRFHVYGDGGAHPQLLAPIAGFENVIIHRRFLDHTGITKAHAEAGIALFPTRYDAQGVSGCEAASSGLVVVSSHNTAIPEFLTPEVGTLASSENPQELARIIERLYEEPEHFENASRRMSEHVRNVCSYENTIKKEISLIQQEREQPAPVQVSASADKLLTIVVPTYNMEHFLERCVSSLVQGQPREDMEVLIIDDGSKDGSLQVANRLAQANPGVVRVVAKENGGHGSVINRGIEEARGKYFRVVDSDDWVDSYNFNQFLQRLAQEDADVVVTDYSEDWAGVDTLVRKEIYANLTPGLAYTFDTLADPTYGFGLWGPVLATAAFKTECLRKAGVRLDEKIAYVDMEYAALGLTYVETVRYYDLDVYRYYLGRPNQTVSHEGFLRRYKQHEQVIRRLCDFMESSPQLSEGKRRYILNKILRPMIDGHYGLLLEGIREPEEHKAFDELIQGYSCLRGITFNRRVSVDGFVPPALKVNGAWLLDRLRGEATKAVKNALPFTFVTQMEQGALADRSRAAKYIFKYFAPYGLVMRLKTGGFPGR</sequence>
<name>A0ABT4ADG2_9BACT</name>
<dbReference type="CDD" id="cd03801">
    <property type="entry name" value="GT4_PimA-like"/>
    <property type="match status" value="1"/>
</dbReference>
<evidence type="ECO:0000259" key="3">
    <source>
        <dbReference type="Pfam" id="PF00535"/>
    </source>
</evidence>
<evidence type="ECO:0000256" key="2">
    <source>
        <dbReference type="ARBA" id="ARBA00022679"/>
    </source>
</evidence>
<evidence type="ECO:0000313" key="4">
    <source>
        <dbReference type="EMBL" id="MCY1079616.1"/>
    </source>
</evidence>
<dbReference type="InterPro" id="IPR001173">
    <property type="entry name" value="Glyco_trans_2-like"/>
</dbReference>
<proteinExistence type="predicted"/>
<feature type="domain" description="Glycosyltransferase 2-like" evidence="3">
    <location>
        <begin position="533"/>
        <end position="646"/>
    </location>
</feature>
<protein>
    <submittedName>
        <fullName evidence="4">Glycosyltransferase</fullName>
        <ecNumber evidence="4">2.4.-.-</ecNumber>
    </submittedName>
</protein>
<dbReference type="InterPro" id="IPR029044">
    <property type="entry name" value="Nucleotide-diphossugar_trans"/>
</dbReference>
<dbReference type="SUPFAM" id="SSF53756">
    <property type="entry name" value="UDP-Glycosyltransferase/glycogen phosphorylase"/>
    <property type="match status" value="1"/>
</dbReference>
<dbReference type="EC" id="2.4.-.-" evidence="4"/>
<organism evidence="4 5">
    <name type="scientific">Archangium lansingense</name>
    <dbReference type="NCBI Taxonomy" id="2995310"/>
    <lineage>
        <taxon>Bacteria</taxon>
        <taxon>Pseudomonadati</taxon>
        <taxon>Myxococcota</taxon>
        <taxon>Myxococcia</taxon>
        <taxon>Myxococcales</taxon>
        <taxon>Cystobacterineae</taxon>
        <taxon>Archangiaceae</taxon>
        <taxon>Archangium</taxon>
    </lineage>
</organism>
<reference evidence="4 5" key="1">
    <citation type="submission" date="2022-11" db="EMBL/GenBank/DDBJ databases">
        <title>Minimal conservation of predation-associated metabolite biosynthetic gene clusters underscores biosynthetic potential of Myxococcota including descriptions for ten novel species: Archangium lansinium sp. nov., Myxococcus landrumus sp. nov., Nannocystis bai.</title>
        <authorList>
            <person name="Ahearne A."/>
            <person name="Stevens C."/>
            <person name="Phillips K."/>
        </authorList>
    </citation>
    <scope>NUCLEOTIDE SEQUENCE [LARGE SCALE GENOMIC DNA]</scope>
    <source>
        <strain evidence="4 5">MIWBW</strain>
    </source>
</reference>
<gene>
    <name evidence="4" type="ORF">OV287_34665</name>
</gene>
<comment type="caution">
    <text evidence="4">The sequence shown here is derived from an EMBL/GenBank/DDBJ whole genome shotgun (WGS) entry which is preliminary data.</text>
</comment>
<dbReference type="PANTHER" id="PTHR22916">
    <property type="entry name" value="GLYCOSYLTRANSFERASE"/>
    <property type="match status" value="1"/>
</dbReference>
<dbReference type="SUPFAM" id="SSF53448">
    <property type="entry name" value="Nucleotide-diphospho-sugar transferases"/>
    <property type="match status" value="1"/>
</dbReference>
<dbReference type="Pfam" id="PF13692">
    <property type="entry name" value="Glyco_trans_1_4"/>
    <property type="match status" value="1"/>
</dbReference>
<evidence type="ECO:0000256" key="1">
    <source>
        <dbReference type="ARBA" id="ARBA00022676"/>
    </source>
</evidence>
<dbReference type="Gene3D" id="3.40.50.2000">
    <property type="entry name" value="Glycogen Phosphorylase B"/>
    <property type="match status" value="2"/>
</dbReference>
<accession>A0ABT4ADG2</accession>
<keyword evidence="5" id="KW-1185">Reference proteome</keyword>
<dbReference type="CDD" id="cd00761">
    <property type="entry name" value="Glyco_tranf_GTA_type"/>
    <property type="match status" value="1"/>
</dbReference>
<keyword evidence="2 4" id="KW-0808">Transferase</keyword>
<dbReference type="Pfam" id="PF00535">
    <property type="entry name" value="Glycos_transf_2"/>
    <property type="match status" value="1"/>
</dbReference>
<dbReference type="RefSeq" id="WP_267538325.1">
    <property type="nucleotide sequence ID" value="NZ_JAPNKA010000001.1"/>
</dbReference>
<dbReference type="EMBL" id="JAPNKA010000001">
    <property type="protein sequence ID" value="MCY1079616.1"/>
    <property type="molecule type" value="Genomic_DNA"/>
</dbReference>
<dbReference type="Gene3D" id="3.90.550.10">
    <property type="entry name" value="Spore Coat Polysaccharide Biosynthesis Protein SpsA, Chain A"/>
    <property type="match status" value="1"/>
</dbReference>
<keyword evidence="1 4" id="KW-0328">Glycosyltransferase</keyword>
<dbReference type="PANTHER" id="PTHR22916:SF51">
    <property type="entry name" value="GLYCOSYLTRANSFERASE EPSH-RELATED"/>
    <property type="match status" value="1"/>
</dbReference>
<dbReference type="GO" id="GO:0016757">
    <property type="term" value="F:glycosyltransferase activity"/>
    <property type="evidence" value="ECO:0007669"/>
    <property type="project" value="UniProtKB-KW"/>
</dbReference>
<dbReference type="Proteomes" id="UP001207654">
    <property type="component" value="Unassembled WGS sequence"/>
</dbReference>
<evidence type="ECO:0000313" key="5">
    <source>
        <dbReference type="Proteomes" id="UP001207654"/>
    </source>
</evidence>